<dbReference type="Pfam" id="PF00285">
    <property type="entry name" value="Citrate_synt"/>
    <property type="match status" value="1"/>
</dbReference>
<sequence>MGKQGVFKPGLEGVIAGETKISYLDTEAEEIVIKGYDLIELAEQKTYLNLVYLLLHDKLPDQMELNEIESALKNVYELPKGIYTILSSLPQDTHPMDALRTGISALSGYDPELDDRSRTANTAKALRLIAQVPNITANSYRILHQQKTIMPDQQLSYSQNFLYMLTGKEPSEQETAVFDQTLMLYSEHEMPNSTFAARVIASTNSDIYGAFTGAAASLKGNLHGGANEAVMYMLLEGETKSSFIKLIKQKLNKKEKIMGFGHRVYMRKMDPRAALLKKALFSLAHKFGRQDLFEMCDEGEKLMREEKGLYPNLDYYAAPVYYLLGIPIDLYTPIFFAARSIGLSAHVIEQHADNRLFRPRVHYTGPRHLHP</sequence>
<evidence type="ECO:0000313" key="8">
    <source>
        <dbReference type="EMBL" id="OMI09164.1"/>
    </source>
</evidence>
<dbReference type="AlphaFoldDB" id="A0A1R1S1F0"/>
<dbReference type="NCBIfam" id="NF009004">
    <property type="entry name" value="PRK12349.1"/>
    <property type="match status" value="1"/>
</dbReference>
<comment type="caution">
    <text evidence="8">The sequence shown here is derived from an EMBL/GenBank/DDBJ whole genome shotgun (WGS) entry which is preliminary data.</text>
</comment>
<dbReference type="EMBL" id="MTJL01000005">
    <property type="protein sequence ID" value="OMI09164.1"/>
    <property type="molecule type" value="Genomic_DNA"/>
</dbReference>
<dbReference type="GO" id="GO:0036440">
    <property type="term" value="F:citrate synthase activity"/>
    <property type="evidence" value="ECO:0007669"/>
    <property type="project" value="UniProtKB-EC"/>
</dbReference>
<comment type="catalytic activity">
    <reaction evidence="4">
        <text>oxaloacetate + acetyl-CoA + H2O = citrate + CoA + H(+)</text>
        <dbReference type="Rhea" id="RHEA:16845"/>
        <dbReference type="ChEBI" id="CHEBI:15377"/>
        <dbReference type="ChEBI" id="CHEBI:15378"/>
        <dbReference type="ChEBI" id="CHEBI:16452"/>
        <dbReference type="ChEBI" id="CHEBI:16947"/>
        <dbReference type="ChEBI" id="CHEBI:57287"/>
        <dbReference type="ChEBI" id="CHEBI:57288"/>
        <dbReference type="EC" id="2.3.3.16"/>
    </reaction>
</comment>
<reference evidence="8 9" key="1">
    <citation type="submission" date="2017-01" db="EMBL/GenBank/DDBJ databases">
        <title>Bacillus phylogenomics.</title>
        <authorList>
            <person name="Dunlap C."/>
        </authorList>
    </citation>
    <scope>NUCLEOTIDE SEQUENCE [LARGE SCALE GENOMIC DNA]</scope>
    <source>
        <strain evidence="8 9">NRRL B-41282</strain>
    </source>
</reference>
<dbReference type="InterPro" id="IPR036969">
    <property type="entry name" value="Citrate_synthase_sf"/>
</dbReference>
<organism evidence="8 9">
    <name type="scientific">Bacillus swezeyi</name>
    <dbReference type="NCBI Taxonomy" id="1925020"/>
    <lineage>
        <taxon>Bacteria</taxon>
        <taxon>Bacillati</taxon>
        <taxon>Bacillota</taxon>
        <taxon>Bacilli</taxon>
        <taxon>Bacillales</taxon>
        <taxon>Bacillaceae</taxon>
        <taxon>Bacillus</taxon>
    </lineage>
</organism>
<proteinExistence type="inferred from homology"/>
<evidence type="ECO:0000256" key="2">
    <source>
        <dbReference type="ARBA" id="ARBA00010566"/>
    </source>
</evidence>
<dbReference type="InterPro" id="IPR002020">
    <property type="entry name" value="Citrate_synthase"/>
</dbReference>
<accession>A0A1R1QX14</accession>
<dbReference type="PRINTS" id="PR00143">
    <property type="entry name" value="CITRTSNTHASE"/>
</dbReference>
<dbReference type="OrthoDB" id="9800864at2"/>
<evidence type="ECO:0000256" key="5">
    <source>
        <dbReference type="PIRNR" id="PIRNR001369"/>
    </source>
</evidence>
<dbReference type="GO" id="GO:0005829">
    <property type="term" value="C:cytosol"/>
    <property type="evidence" value="ECO:0007669"/>
    <property type="project" value="TreeGrafter"/>
</dbReference>
<dbReference type="PIRSF" id="PIRSF001369">
    <property type="entry name" value="Citrate_synth"/>
    <property type="match status" value="1"/>
</dbReference>
<dbReference type="InterPro" id="IPR024176">
    <property type="entry name" value="Citrate_synthase_bac-typ"/>
</dbReference>
<accession>A0A1R1S1F0</accession>
<dbReference type="SUPFAM" id="SSF48256">
    <property type="entry name" value="Citrate synthase"/>
    <property type="match status" value="1"/>
</dbReference>
<evidence type="ECO:0000256" key="1">
    <source>
        <dbReference type="ARBA" id="ARBA00005163"/>
    </source>
</evidence>
<dbReference type="InterPro" id="IPR016142">
    <property type="entry name" value="Citrate_synth-like_lrg_a-sub"/>
</dbReference>
<dbReference type="Proteomes" id="UP000187367">
    <property type="component" value="Unassembled WGS sequence"/>
</dbReference>
<dbReference type="Gene3D" id="1.10.580.10">
    <property type="entry name" value="Citrate Synthase, domain 1"/>
    <property type="match status" value="1"/>
</dbReference>
<dbReference type="UniPathway" id="UPA00223"/>
<dbReference type="Gene3D" id="1.10.230.10">
    <property type="entry name" value="Cytochrome P450-Terp, domain 2"/>
    <property type="match status" value="1"/>
</dbReference>
<evidence type="ECO:0000313" key="9">
    <source>
        <dbReference type="Proteomes" id="UP000187367"/>
    </source>
</evidence>
<dbReference type="PANTHER" id="PTHR11739">
    <property type="entry name" value="CITRATE SYNTHASE"/>
    <property type="match status" value="1"/>
</dbReference>
<keyword evidence="3 5" id="KW-0808">Transferase</keyword>
<dbReference type="PANTHER" id="PTHR11739:SF11">
    <property type="entry name" value="CITRATE_2-METHYLCITRATE SYNTHASE"/>
    <property type="match status" value="1"/>
</dbReference>
<evidence type="ECO:0000256" key="4">
    <source>
        <dbReference type="ARBA" id="ARBA00049288"/>
    </source>
</evidence>
<evidence type="ECO:0000256" key="3">
    <source>
        <dbReference type="ARBA" id="ARBA00022679"/>
    </source>
</evidence>
<comment type="pathway">
    <text evidence="1">Carbohydrate metabolism; tricarboxylic acid cycle.</text>
</comment>
<gene>
    <name evidence="8" type="ORF">BW143_03755</name>
</gene>
<feature type="active site" evidence="6">
    <location>
        <position position="314"/>
    </location>
</feature>
<dbReference type="GO" id="GO:0005975">
    <property type="term" value="P:carbohydrate metabolic process"/>
    <property type="evidence" value="ECO:0007669"/>
    <property type="project" value="TreeGrafter"/>
</dbReference>
<name>A0A1R1S1F0_9BACI</name>
<evidence type="ECO:0000256" key="6">
    <source>
        <dbReference type="PIRSR" id="PIRSR001369-1"/>
    </source>
</evidence>
<protein>
    <recommendedName>
        <fullName evidence="5">Citrate synthase</fullName>
    </recommendedName>
</protein>
<feature type="active site" evidence="6">
    <location>
        <position position="262"/>
    </location>
</feature>
<dbReference type="PROSITE" id="PS00480">
    <property type="entry name" value="CITRATE_SYNTHASE"/>
    <property type="match status" value="1"/>
</dbReference>
<keyword evidence="9" id="KW-1185">Reference proteome</keyword>
<dbReference type="InterPro" id="IPR016143">
    <property type="entry name" value="Citrate_synth-like_sm_a-sub"/>
</dbReference>
<comment type="similarity">
    <text evidence="2 5 7">Belongs to the citrate synthase family.</text>
</comment>
<dbReference type="CDD" id="cd06118">
    <property type="entry name" value="citrate_synt_like_1"/>
    <property type="match status" value="1"/>
</dbReference>
<evidence type="ECO:0000256" key="7">
    <source>
        <dbReference type="RuleBase" id="RU003406"/>
    </source>
</evidence>
<dbReference type="InterPro" id="IPR019810">
    <property type="entry name" value="Citrate_synthase_AS"/>
</dbReference>
<dbReference type="RefSeq" id="WP_076759624.1">
    <property type="nucleotide sequence ID" value="NZ_JARMMI010000003.1"/>
</dbReference>
<dbReference type="GO" id="GO:0006099">
    <property type="term" value="P:tricarboxylic acid cycle"/>
    <property type="evidence" value="ECO:0007669"/>
    <property type="project" value="UniProtKB-UniPathway"/>
</dbReference>